<dbReference type="Pfam" id="PF00561">
    <property type="entry name" value="Abhydrolase_1"/>
    <property type="match status" value="1"/>
</dbReference>
<evidence type="ECO:0000256" key="5">
    <source>
        <dbReference type="ARBA" id="ARBA00040785"/>
    </source>
</evidence>
<evidence type="ECO:0000256" key="3">
    <source>
        <dbReference type="ARBA" id="ARBA00012065"/>
    </source>
</evidence>
<keyword evidence="4 6" id="KW-0378">Hydrolase</keyword>
<organism evidence="8 9">
    <name type="scientific">Rugosibacter aromaticivorans</name>
    <dbReference type="NCBI Taxonomy" id="1565605"/>
    <lineage>
        <taxon>Bacteria</taxon>
        <taxon>Pseudomonadati</taxon>
        <taxon>Pseudomonadota</taxon>
        <taxon>Betaproteobacteria</taxon>
        <taxon>Nitrosomonadales</taxon>
        <taxon>Sterolibacteriaceae</taxon>
        <taxon>Rugosibacter</taxon>
    </lineage>
</organism>
<name>A0A0C5J974_9PROT</name>
<dbReference type="Gene3D" id="3.40.50.1820">
    <property type="entry name" value="alpha/beta hydrolase"/>
    <property type="match status" value="1"/>
</dbReference>
<dbReference type="EC" id="3.8.1.5" evidence="3 6"/>
<evidence type="ECO:0000256" key="2">
    <source>
        <dbReference type="ARBA" id="ARBA00011245"/>
    </source>
</evidence>
<evidence type="ECO:0000256" key="6">
    <source>
        <dbReference type="HAMAP-Rule" id="MF_01231"/>
    </source>
</evidence>
<dbReference type="AlphaFoldDB" id="A0A0C5J974"/>
<dbReference type="InterPro" id="IPR000639">
    <property type="entry name" value="Epox_hydrolase-like"/>
</dbReference>
<comment type="function">
    <text evidence="6">Catalyzes hydrolytic cleavage of carbon-halogen bonds in halogenated aliphatic compounds, leading to the formation of the corresponding primary alcohols, halide ions and protons.</text>
</comment>
<dbReference type="PRINTS" id="PR00111">
    <property type="entry name" value="ABHYDROLASE"/>
</dbReference>
<evidence type="ECO:0000259" key="7">
    <source>
        <dbReference type="Pfam" id="PF00561"/>
    </source>
</evidence>
<dbReference type="PRINTS" id="PR00412">
    <property type="entry name" value="EPOXHYDRLASE"/>
</dbReference>
<dbReference type="GO" id="GO:0016020">
    <property type="term" value="C:membrane"/>
    <property type="evidence" value="ECO:0007669"/>
    <property type="project" value="TreeGrafter"/>
</dbReference>
<evidence type="ECO:0000313" key="8">
    <source>
        <dbReference type="EMBL" id="AJP48288.1"/>
    </source>
</evidence>
<dbReference type="KEGG" id="rbu:PG1C_07060"/>
<feature type="active site" description="Nucleophile" evidence="6">
    <location>
        <position position="108"/>
    </location>
</feature>
<dbReference type="InterPro" id="IPR050266">
    <property type="entry name" value="AB_hydrolase_sf"/>
</dbReference>
<evidence type="ECO:0000256" key="1">
    <source>
        <dbReference type="ARBA" id="ARBA00007213"/>
    </source>
</evidence>
<dbReference type="Proteomes" id="UP000061603">
    <property type="component" value="Chromosome"/>
</dbReference>
<feature type="active site" description="Proton donor" evidence="6">
    <location>
        <position position="132"/>
    </location>
</feature>
<dbReference type="NCBIfam" id="NF002938">
    <property type="entry name" value="PRK03592.1"/>
    <property type="match status" value="1"/>
</dbReference>
<dbReference type="GO" id="GO:0018786">
    <property type="term" value="F:haloalkane dehalogenase activity"/>
    <property type="evidence" value="ECO:0007669"/>
    <property type="project" value="UniProtKB-UniRule"/>
</dbReference>
<dbReference type="PANTHER" id="PTHR43798:SF24">
    <property type="entry name" value="CIS-3-ALKYL-4-ALKYLOXETAN-2-ONE DECARBOXYLASE"/>
    <property type="match status" value="1"/>
</dbReference>
<gene>
    <name evidence="6" type="primary">dhaA</name>
    <name evidence="8" type="ORF">PG1C_07060</name>
</gene>
<evidence type="ECO:0000313" key="9">
    <source>
        <dbReference type="Proteomes" id="UP000061603"/>
    </source>
</evidence>
<sequence>MTQQSKSISADFPFAPHDIKIFGSHMNYVDVGRGDPIVFLHGNPTSSYLWRNIIPYLEPYARCIAPDLIGFGKSDKPALEYRVFDHVRYLDEFFDALGLKKFTLVIHDWGSALGFNYARRFPERIKAIAFMEAMIAPMPAIDMFPPAIAEAFRGFRTPGVGWRMIAEENQFIEGVLPSTILRKLTAVEMDHYRAPFPTVESRRPIAQFPKELSFAGEPADVTWMIKKYNAWLCTAQHPKLLLHARPGVLIRPQEVTWCQENLTALETVDLGEGLHYLQEDHPHEIGTAIASWYRRLL</sequence>
<dbReference type="HOGENOM" id="CLU_020336_13_3_4"/>
<dbReference type="EMBL" id="CP010554">
    <property type="protein sequence ID" value="AJP48288.1"/>
    <property type="molecule type" value="Genomic_DNA"/>
</dbReference>
<evidence type="ECO:0000256" key="4">
    <source>
        <dbReference type="ARBA" id="ARBA00022801"/>
    </source>
</evidence>
<dbReference type="InterPro" id="IPR000073">
    <property type="entry name" value="AB_hydrolase_1"/>
</dbReference>
<dbReference type="RefSeq" id="WP_202636830.1">
    <property type="nucleotide sequence ID" value="NZ_CP010554.1"/>
</dbReference>
<reference evidence="8 9" key="1">
    <citation type="journal article" date="2015" name="Genome Announc.">
        <title>Complete Genome Sequence of a Novel Bacterium within the Family Rhodocyclaceae That Degrades Polycyclic Aromatic Hydrocarbons.</title>
        <authorList>
            <person name="Singleton D.R."/>
            <person name="Dickey A.N."/>
            <person name="Scholl E.H."/>
            <person name="Wright F.A."/>
            <person name="Aitken M.D."/>
        </authorList>
    </citation>
    <scope>NUCLEOTIDE SEQUENCE [LARGE SCALE GENOMIC DNA]</scope>
    <source>
        <strain evidence="9">PG1-Ca6</strain>
    </source>
</reference>
<feature type="domain" description="AB hydrolase-1" evidence="7">
    <location>
        <begin position="36"/>
        <end position="282"/>
    </location>
</feature>
<keyword evidence="9" id="KW-1185">Reference proteome</keyword>
<comment type="similarity">
    <text evidence="1 6">Belongs to the haloalkane dehalogenase family. Type 2 subfamily.</text>
</comment>
<dbReference type="STRING" id="1565605.PG1C_07060"/>
<dbReference type="PANTHER" id="PTHR43798">
    <property type="entry name" value="MONOACYLGLYCEROL LIPASE"/>
    <property type="match status" value="1"/>
</dbReference>
<accession>A0A0C5J974</accession>
<protein>
    <recommendedName>
        <fullName evidence="5 6">Haloalkane dehalogenase</fullName>
        <ecNumber evidence="3 6">3.8.1.5</ecNumber>
    </recommendedName>
</protein>
<dbReference type="InterPro" id="IPR023594">
    <property type="entry name" value="Haloalkane_dehalogenase_2"/>
</dbReference>
<comment type="catalytic activity">
    <reaction evidence="6">
        <text>1-haloalkane + H2O = a halide anion + a primary alcohol + H(+)</text>
        <dbReference type="Rhea" id="RHEA:19081"/>
        <dbReference type="ChEBI" id="CHEBI:15377"/>
        <dbReference type="ChEBI" id="CHEBI:15378"/>
        <dbReference type="ChEBI" id="CHEBI:15734"/>
        <dbReference type="ChEBI" id="CHEBI:16042"/>
        <dbReference type="ChEBI" id="CHEBI:18060"/>
        <dbReference type="EC" id="3.8.1.5"/>
    </reaction>
</comment>
<proteinExistence type="inferred from homology"/>
<dbReference type="InterPro" id="IPR029058">
    <property type="entry name" value="AB_hydrolase_fold"/>
</dbReference>
<comment type="subunit">
    <text evidence="2 6">Monomer.</text>
</comment>
<feature type="active site" description="Proton acceptor" evidence="6">
    <location>
        <position position="275"/>
    </location>
</feature>
<dbReference type="HAMAP" id="MF_01231">
    <property type="entry name" value="Haloalk_dehal_type2"/>
    <property type="match status" value="1"/>
</dbReference>
<dbReference type="SUPFAM" id="SSF53474">
    <property type="entry name" value="alpha/beta-Hydrolases"/>
    <property type="match status" value="1"/>
</dbReference>